<dbReference type="PANTHER" id="PTHR43451:SF1">
    <property type="entry name" value="ACETYLTRANSFERASE"/>
    <property type="match status" value="1"/>
</dbReference>
<dbReference type="InterPro" id="IPR016181">
    <property type="entry name" value="Acyl_CoA_acyltransferase"/>
</dbReference>
<evidence type="ECO:0000313" key="3">
    <source>
        <dbReference type="Proteomes" id="UP000191171"/>
    </source>
</evidence>
<comment type="caution">
    <text evidence="2">The sequence shown here is derived from an EMBL/GenBank/DDBJ whole genome shotgun (WGS) entry which is preliminary data.</text>
</comment>
<dbReference type="PANTHER" id="PTHR43451">
    <property type="entry name" value="ACETYLTRANSFERASE (GNAT) FAMILY PROTEIN"/>
    <property type="match status" value="1"/>
</dbReference>
<dbReference type="Pfam" id="PF13673">
    <property type="entry name" value="Acetyltransf_10"/>
    <property type="match status" value="1"/>
</dbReference>
<protein>
    <recommendedName>
        <fullName evidence="1">N-acetyltransferase domain-containing protein</fullName>
    </recommendedName>
</protein>
<dbReference type="EMBL" id="MVGJ01000072">
    <property type="protein sequence ID" value="OOL80338.1"/>
    <property type="molecule type" value="Genomic_DNA"/>
</dbReference>
<dbReference type="Gene3D" id="3.40.630.30">
    <property type="match status" value="1"/>
</dbReference>
<organism evidence="2 3">
    <name type="scientific">Enterococcus faecium</name>
    <name type="common">Streptococcus faecium</name>
    <dbReference type="NCBI Taxonomy" id="1352"/>
    <lineage>
        <taxon>Bacteria</taxon>
        <taxon>Bacillati</taxon>
        <taxon>Bacillota</taxon>
        <taxon>Bacilli</taxon>
        <taxon>Lactobacillales</taxon>
        <taxon>Enterococcaceae</taxon>
        <taxon>Enterococcus</taxon>
    </lineage>
</organism>
<evidence type="ECO:0000313" key="2">
    <source>
        <dbReference type="EMBL" id="OOL80338.1"/>
    </source>
</evidence>
<dbReference type="Proteomes" id="UP000191171">
    <property type="component" value="Unassembled WGS sequence"/>
</dbReference>
<dbReference type="InterPro" id="IPR000182">
    <property type="entry name" value="GNAT_dom"/>
</dbReference>
<dbReference type="AlphaFoldDB" id="A0A1S8KKS2"/>
<sequence>MENHVLETGMQKITTHASITAKPFFEKRGYKVINEQTVELRGQLFTNFLMILFVKLSETKLSIYVTQKNF</sequence>
<gene>
    <name evidence="2" type="ORF">B1P95_11580</name>
</gene>
<proteinExistence type="predicted"/>
<reference evidence="2 3" key="1">
    <citation type="submission" date="2017-02" db="EMBL/GenBank/DDBJ databases">
        <title>Clonality and virulence of isolates of VRE in Hematopoietic Stem Cell Transplanted (HSCT) patients.</title>
        <authorList>
            <person name="Marchi A.P."/>
            <person name="Martins R.C."/>
            <person name="Marie S.K."/>
            <person name="Levin A.S."/>
            <person name="Costa S.F."/>
        </authorList>
    </citation>
    <scope>NUCLEOTIDE SEQUENCE [LARGE SCALE GENOMIC DNA]</scope>
    <source>
        <strain evidence="2 3">LIM1759</strain>
    </source>
</reference>
<dbReference type="InterPro" id="IPR052564">
    <property type="entry name" value="N-acetyltrans/Recomb-assoc"/>
</dbReference>
<feature type="domain" description="N-acetyltransferase" evidence="1">
    <location>
        <begin position="4"/>
        <end position="48"/>
    </location>
</feature>
<dbReference type="SUPFAM" id="SSF55729">
    <property type="entry name" value="Acyl-CoA N-acyltransferases (Nat)"/>
    <property type="match status" value="1"/>
</dbReference>
<accession>A0A1S8KKS2</accession>
<evidence type="ECO:0000259" key="1">
    <source>
        <dbReference type="Pfam" id="PF13673"/>
    </source>
</evidence>
<dbReference type="RefSeq" id="WP_053084793.1">
    <property type="nucleotide sequence ID" value="NZ_AP026566.1"/>
</dbReference>
<name>A0A1S8KKS2_ENTFC</name>